<feature type="domain" description="L,D-TPase catalytic" evidence="9">
    <location>
        <begin position="300"/>
        <end position="476"/>
    </location>
</feature>
<dbReference type="SUPFAM" id="SSF141523">
    <property type="entry name" value="L,D-transpeptidase catalytic domain-like"/>
    <property type="match status" value="1"/>
</dbReference>
<reference evidence="10 11" key="1">
    <citation type="submission" date="2023-10" db="EMBL/GenBank/DDBJ databases">
        <title>Eight complete genome sequences of bacteria isolated from laboratory stock of Giant Kelp gametophytes.</title>
        <authorList>
            <person name="Tolentino B."/>
            <person name="Nuzhdin S."/>
        </authorList>
    </citation>
    <scope>NUCLEOTIDE SEQUENCE [LARGE SCALE GENOMIC DNA]</scope>
    <source>
        <strain evidence="10 11">LC.270.F.C4</strain>
    </source>
</reference>
<dbReference type="InterPro" id="IPR036366">
    <property type="entry name" value="PGBDSf"/>
</dbReference>
<keyword evidence="6 7" id="KW-0961">Cell wall biogenesis/degradation</keyword>
<dbReference type="PANTHER" id="PTHR41533">
    <property type="entry name" value="L,D-TRANSPEPTIDASE HI_1667-RELATED"/>
    <property type="match status" value="1"/>
</dbReference>
<comment type="pathway">
    <text evidence="1 7">Cell wall biogenesis; peptidoglycan biosynthesis.</text>
</comment>
<keyword evidence="3" id="KW-0808">Transferase</keyword>
<evidence type="ECO:0000256" key="3">
    <source>
        <dbReference type="ARBA" id="ARBA00022679"/>
    </source>
</evidence>
<dbReference type="Pfam" id="PF03734">
    <property type="entry name" value="YkuD"/>
    <property type="match status" value="1"/>
</dbReference>
<dbReference type="InterPro" id="IPR052905">
    <property type="entry name" value="LD-transpeptidase_YkuD-like"/>
</dbReference>
<dbReference type="Proteomes" id="UP001302666">
    <property type="component" value="Chromosome"/>
</dbReference>
<dbReference type="CDD" id="cd16913">
    <property type="entry name" value="YkuD_like"/>
    <property type="match status" value="1"/>
</dbReference>
<evidence type="ECO:0000259" key="9">
    <source>
        <dbReference type="PROSITE" id="PS52029"/>
    </source>
</evidence>
<sequence>MSLACAPKFSSLITGGLLAAVLGASVFFADDAAASSTGFRQAVAEMAWEDEAVASFYRETGYAPLWTADTPEAKARRQAFMQALEEASMHGLPDMSLRASELVAQMRNVRSTRDLGAVEVALSRALVDYATDLQTGLVNTPSSIDEGIVRNKHKVDATGFLSGISSERPYAFLQNLVPASPQYRALMREKMRLEALLSAGGWGAIVPVRKMEPGDTGPTVIALRNRLVAMGYMNPTATRSYDLALEDAVRRFQDEHGLAVDGVAGEGTLNEINRPVTDRIKSVLVAMERERWLTPDRGERHILVNQTDFTAKIIDDGEITFETRSVIGSNRSDRRTPEFSDVMDHMVINPSWYVPRSIITKEYLPKLKNNPNAHSYIEITDNRGRVVNRNNVDFSQFTARSFPFAMRQPPSSRNALGLVKFMFPNKYNIYLHDTPQKSLFGREVRAFSHGCIRLQKPFEFAYALLARQSDTPKQYFHQVLNSGKETKVTLETKVPVHMIYRTAFVSEDGRAEFRRDIYGRDAKIWSAMERAGVALPGVQG</sequence>
<protein>
    <submittedName>
        <fullName evidence="10">L,D-transpeptidase family protein</fullName>
    </submittedName>
</protein>
<dbReference type="Gene3D" id="2.40.440.10">
    <property type="entry name" value="L,D-transpeptidase catalytic domain-like"/>
    <property type="match status" value="1"/>
</dbReference>
<keyword evidence="8" id="KW-0732">Signal</keyword>
<evidence type="ECO:0000256" key="5">
    <source>
        <dbReference type="ARBA" id="ARBA00022984"/>
    </source>
</evidence>
<dbReference type="InterPro" id="IPR036365">
    <property type="entry name" value="PGBD-like_sf"/>
</dbReference>
<evidence type="ECO:0000313" key="11">
    <source>
        <dbReference type="Proteomes" id="UP001302666"/>
    </source>
</evidence>
<keyword evidence="4 7" id="KW-0133">Cell shape</keyword>
<evidence type="ECO:0000256" key="7">
    <source>
        <dbReference type="PROSITE-ProRule" id="PRU01373"/>
    </source>
</evidence>
<evidence type="ECO:0000313" key="10">
    <source>
        <dbReference type="EMBL" id="WOI34247.1"/>
    </source>
</evidence>
<dbReference type="RefSeq" id="WP_317386211.1">
    <property type="nucleotide sequence ID" value="NZ_CP136704.1"/>
</dbReference>
<dbReference type="PANTHER" id="PTHR41533:SF2">
    <property type="entry name" value="BLR7131 PROTEIN"/>
    <property type="match status" value="1"/>
</dbReference>
<dbReference type="Pfam" id="PF01471">
    <property type="entry name" value="PG_binding_1"/>
    <property type="match status" value="1"/>
</dbReference>
<name>A0ABZ0HL42_TRISK</name>
<dbReference type="SUPFAM" id="SSF47090">
    <property type="entry name" value="PGBD-like"/>
    <property type="match status" value="1"/>
</dbReference>
<comment type="similarity">
    <text evidence="2">Belongs to the YkuD family.</text>
</comment>
<dbReference type="EMBL" id="CP136704">
    <property type="protein sequence ID" value="WOI34247.1"/>
    <property type="molecule type" value="Genomic_DNA"/>
</dbReference>
<gene>
    <name evidence="10" type="ORF">R1T40_05825</name>
</gene>
<dbReference type="InterPro" id="IPR005490">
    <property type="entry name" value="LD_TPept_cat_dom"/>
</dbReference>
<dbReference type="PROSITE" id="PS52029">
    <property type="entry name" value="LD_TPASE"/>
    <property type="match status" value="1"/>
</dbReference>
<evidence type="ECO:0000256" key="1">
    <source>
        <dbReference type="ARBA" id="ARBA00004752"/>
    </source>
</evidence>
<dbReference type="InterPro" id="IPR002477">
    <property type="entry name" value="Peptidoglycan-bd-like"/>
</dbReference>
<feature type="active site" description="Nucleophile" evidence="7">
    <location>
        <position position="451"/>
    </location>
</feature>
<dbReference type="InterPro" id="IPR045380">
    <property type="entry name" value="LD_TPept_scaffold_dom"/>
</dbReference>
<evidence type="ECO:0000256" key="2">
    <source>
        <dbReference type="ARBA" id="ARBA00005992"/>
    </source>
</evidence>
<organism evidence="10 11">
    <name type="scientific">Tritonibacter scottomollicae</name>
    <name type="common">Epibacterium scottomollicae</name>
    <dbReference type="NCBI Taxonomy" id="483013"/>
    <lineage>
        <taxon>Bacteria</taxon>
        <taxon>Pseudomonadati</taxon>
        <taxon>Pseudomonadota</taxon>
        <taxon>Alphaproteobacteria</taxon>
        <taxon>Rhodobacterales</taxon>
        <taxon>Paracoccaceae</taxon>
        <taxon>Tritonibacter</taxon>
    </lineage>
</organism>
<dbReference type="InterPro" id="IPR038063">
    <property type="entry name" value="Transpep_catalytic_dom"/>
</dbReference>
<evidence type="ECO:0000256" key="8">
    <source>
        <dbReference type="SAM" id="SignalP"/>
    </source>
</evidence>
<dbReference type="Gene3D" id="1.10.101.10">
    <property type="entry name" value="PGBD-like superfamily/PGBD"/>
    <property type="match status" value="1"/>
</dbReference>
<keyword evidence="11" id="KW-1185">Reference proteome</keyword>
<proteinExistence type="inferred from homology"/>
<feature type="chain" id="PRO_5047077850" evidence="8">
    <location>
        <begin position="20"/>
        <end position="540"/>
    </location>
</feature>
<accession>A0ABZ0HL42</accession>
<keyword evidence="5 7" id="KW-0573">Peptidoglycan synthesis</keyword>
<evidence type="ECO:0000256" key="6">
    <source>
        <dbReference type="ARBA" id="ARBA00023316"/>
    </source>
</evidence>
<feature type="signal peptide" evidence="8">
    <location>
        <begin position="1"/>
        <end position="19"/>
    </location>
</feature>
<dbReference type="Pfam" id="PF20142">
    <property type="entry name" value="Scaffold"/>
    <property type="match status" value="1"/>
</dbReference>
<feature type="active site" description="Proton donor/acceptor" evidence="7">
    <location>
        <position position="432"/>
    </location>
</feature>
<evidence type="ECO:0000256" key="4">
    <source>
        <dbReference type="ARBA" id="ARBA00022960"/>
    </source>
</evidence>